<dbReference type="EMBL" id="NCVG01000023">
    <property type="protein sequence ID" value="ORO92450.1"/>
    <property type="molecule type" value="Genomic_DNA"/>
</dbReference>
<reference evidence="10 11" key="1">
    <citation type="journal article" date="2016" name="Eur. J. Clin. Microbiol. Infect. Dis.">
        <title>Whole genome sequencing as a tool for phylogenetic analysis of clinical strains of Mitis group streptococci.</title>
        <authorList>
            <person name="Rasmussen L.H."/>
            <person name="Dargis R."/>
            <person name="Hojholt K."/>
            <person name="Christensen J.J."/>
            <person name="Skovgaard O."/>
            <person name="Justesen U.S."/>
            <person name="Rosenvinge F.S."/>
            <person name="Moser C."/>
            <person name="Lukjancenko O."/>
            <person name="Rasmussen S."/>
            <person name="Nielsen X.C."/>
        </authorList>
    </citation>
    <scope>NUCLEOTIDE SEQUENCE [LARGE SCALE GENOMIC DNA]</scope>
    <source>
        <strain evidence="10 11">RH_43861_09</strain>
    </source>
</reference>
<evidence type="ECO:0000313" key="10">
    <source>
        <dbReference type="EMBL" id="ORO92450.1"/>
    </source>
</evidence>
<keyword evidence="5" id="KW-0175">Coiled coil</keyword>
<feature type="region of interest" description="Disordered" evidence="6">
    <location>
        <begin position="136"/>
        <end position="167"/>
    </location>
</feature>
<evidence type="ECO:0000256" key="2">
    <source>
        <dbReference type="ARBA" id="ARBA00022525"/>
    </source>
</evidence>
<feature type="coiled-coil region" evidence="5">
    <location>
        <begin position="501"/>
        <end position="528"/>
    </location>
</feature>
<dbReference type="PANTHER" id="PTHR43049">
    <property type="entry name" value="EARLY ENDOSOME ANTIGEN"/>
    <property type="match status" value="1"/>
</dbReference>
<keyword evidence="7" id="KW-0472">Membrane</keyword>
<evidence type="ECO:0000256" key="5">
    <source>
        <dbReference type="SAM" id="Coils"/>
    </source>
</evidence>
<dbReference type="PANTHER" id="PTHR43049:SF1">
    <property type="entry name" value="EARLY ENDOSOME ANTIGEN"/>
    <property type="match status" value="1"/>
</dbReference>
<feature type="coiled-coil region" evidence="5">
    <location>
        <begin position="553"/>
        <end position="730"/>
    </location>
</feature>
<feature type="chain" id="PRO_5012913798" evidence="8">
    <location>
        <begin position="26"/>
        <end position="842"/>
    </location>
</feature>
<evidence type="ECO:0000256" key="6">
    <source>
        <dbReference type="SAM" id="MobiDB-lite"/>
    </source>
</evidence>
<feature type="domain" description="Gram-positive cocci surface proteins LPxTG" evidence="9">
    <location>
        <begin position="812"/>
        <end position="842"/>
    </location>
</feature>
<dbReference type="NCBIfam" id="TIGR01167">
    <property type="entry name" value="LPXTG_anchor"/>
    <property type="match status" value="1"/>
</dbReference>
<gene>
    <name evidence="10" type="ORF">B7699_07945</name>
</gene>
<dbReference type="AlphaFoldDB" id="A0A1X1JZ78"/>
<evidence type="ECO:0000256" key="4">
    <source>
        <dbReference type="ARBA" id="ARBA00023088"/>
    </source>
</evidence>
<dbReference type="Pfam" id="PF00746">
    <property type="entry name" value="Gram_pos_anchor"/>
    <property type="match status" value="1"/>
</dbReference>
<feature type="compositionally biased region" description="Polar residues" evidence="6">
    <location>
        <begin position="137"/>
        <end position="152"/>
    </location>
</feature>
<protein>
    <submittedName>
        <fullName evidence="10">Surface exclusion protein</fullName>
    </submittedName>
</protein>
<keyword evidence="2" id="KW-0964">Secreted</keyword>
<dbReference type="InterPro" id="IPR019931">
    <property type="entry name" value="LPXTG_anchor"/>
</dbReference>
<feature type="transmembrane region" description="Helical" evidence="7">
    <location>
        <begin position="820"/>
        <end position="838"/>
    </location>
</feature>
<keyword evidence="3 8" id="KW-0732">Signal</keyword>
<evidence type="ECO:0000256" key="3">
    <source>
        <dbReference type="ARBA" id="ARBA00022729"/>
    </source>
</evidence>
<evidence type="ECO:0000313" key="11">
    <source>
        <dbReference type="Proteomes" id="UP000193863"/>
    </source>
</evidence>
<keyword evidence="4" id="KW-0572">Peptidoglycan-anchor</keyword>
<organism evidence="10 11">
    <name type="scientific">Streptococcus mitis</name>
    <dbReference type="NCBI Taxonomy" id="28037"/>
    <lineage>
        <taxon>Bacteria</taxon>
        <taxon>Bacillati</taxon>
        <taxon>Bacillota</taxon>
        <taxon>Bacilli</taxon>
        <taxon>Lactobacillales</taxon>
        <taxon>Streptococcaceae</taxon>
        <taxon>Streptococcus</taxon>
        <taxon>Streptococcus mitis group</taxon>
    </lineage>
</organism>
<dbReference type="NCBIfam" id="TIGR04320">
    <property type="entry name" value="Surf_Exclu_PgrA"/>
    <property type="match status" value="1"/>
</dbReference>
<keyword evidence="7" id="KW-1133">Transmembrane helix</keyword>
<sequence length="842" mass="89291">MMKKLQTLTTSTAIALASVGGTAFAQEAQATPVSSNTAVNEPALVAKSQVKPVEKTEVPAPSTVKPALDAQKAVVKYAETKIDTAKTDVKAKEATVASTEKEVATATQAVKNAQATTAQASYEKVTQVKEAQAKNVEAQTANQKATEATNEQIKAESKALAEEQSDVASAQANLDQANKDVQTAEQALASAQSALDGTGLASAQKDLKDAQKDVKDAEDTVADAQTAFKNATKADADRDQAIKSAETDVNTKNDAVKLAKEKLASATEHADSVESKLQSAQAELKSAQDKLANTNTGNDTVTIADLTQFKKDKAEGDSDFMTDSGATVIENSSTKISEADKNKIVELDNLTDEQQKEISLYASKVLTEIHKQFGLNEVTVTDSDLRIAREQAKKYVKRGIAVNKAGHINGAYHGENISLANETKSMTMYELKQKVYDAIMGQTFADASSKWGHSHNNFVNNTVGIATANVDGRLHIISTLDLVGGNVIKDETDTASLEKAVATAKSNVEQAKTASENAKNALTKASTDYASALSLKTDAEKVLADAMATPLQAQVAENNLRLAEIALENAKTREAKANEAIANFSASLVDKKATLAEAQTELEGAKAVQTTASQALADASAKLKAQEDKVNALNKQSAKLLEEKDALVKEAKKLAEKLQAYLDAPAKLATAKDMKAKAEAKLETAKAELTTAQSTLENLLSAYRTEHAKLVDLQAEYEALVDLAEKAQENVVAKLPDGTVIAVPKVAPTAEALPEVNVDELQKALATGKEVTLDAQGNVVVKEKRETYSAPAVKSVENEKMSYSRVEKAKTLPNTGESSSVAMLVLGAILGTFGLVTVRRKN</sequence>
<dbReference type="InterPro" id="IPR027607">
    <property type="entry name" value="Surf_Exclu_SEC10/PgrA"/>
</dbReference>
<evidence type="ECO:0000256" key="8">
    <source>
        <dbReference type="SAM" id="SignalP"/>
    </source>
</evidence>
<comment type="caution">
    <text evidence="10">The sequence shown here is derived from an EMBL/GenBank/DDBJ whole genome shotgun (WGS) entry which is preliminary data.</text>
</comment>
<evidence type="ECO:0000256" key="7">
    <source>
        <dbReference type="SAM" id="Phobius"/>
    </source>
</evidence>
<proteinExistence type="predicted"/>
<keyword evidence="1" id="KW-0134">Cell wall</keyword>
<dbReference type="PROSITE" id="PS50847">
    <property type="entry name" value="GRAM_POS_ANCHORING"/>
    <property type="match status" value="1"/>
</dbReference>
<dbReference type="Proteomes" id="UP000193863">
    <property type="component" value="Unassembled WGS sequence"/>
</dbReference>
<dbReference type="SUPFAM" id="SSF57997">
    <property type="entry name" value="Tropomyosin"/>
    <property type="match status" value="1"/>
</dbReference>
<feature type="signal peptide" evidence="8">
    <location>
        <begin position="1"/>
        <end position="25"/>
    </location>
</feature>
<name>A0A1X1JZ78_STRMT</name>
<evidence type="ECO:0000259" key="9">
    <source>
        <dbReference type="PROSITE" id="PS50847"/>
    </source>
</evidence>
<accession>A0A1X1JZ78</accession>
<evidence type="ECO:0000256" key="1">
    <source>
        <dbReference type="ARBA" id="ARBA00022512"/>
    </source>
</evidence>
<keyword evidence="7" id="KW-0812">Transmembrane</keyword>